<sequence length="185" mass="21490">MYRQIRVRSKDAYLQPIVWRPNEADVIHHYRLKTITFGIASAPFQATRTLQHLAMNEQDRFSNVATYLQRDFYVDDLMTGTNPVEEAVDLYTELTHLLRMDGFDLRKWNSNLDEVLEVISEHHRGSAHPLNFNKEDRVKAFGLQWHPQRDMFMFNIHAKTLSTGGPTKMAVASTIASLFDPLAWL</sequence>
<accession>A0A7R8UW98</accession>
<dbReference type="AlphaFoldDB" id="A0A7R8UW98"/>
<organism evidence="1 2">
    <name type="scientific">Hermetia illucens</name>
    <name type="common">Black soldier fly</name>
    <dbReference type="NCBI Taxonomy" id="343691"/>
    <lineage>
        <taxon>Eukaryota</taxon>
        <taxon>Metazoa</taxon>
        <taxon>Ecdysozoa</taxon>
        <taxon>Arthropoda</taxon>
        <taxon>Hexapoda</taxon>
        <taxon>Insecta</taxon>
        <taxon>Pterygota</taxon>
        <taxon>Neoptera</taxon>
        <taxon>Endopterygota</taxon>
        <taxon>Diptera</taxon>
        <taxon>Brachycera</taxon>
        <taxon>Stratiomyomorpha</taxon>
        <taxon>Stratiomyidae</taxon>
        <taxon>Hermetiinae</taxon>
        <taxon>Hermetia</taxon>
    </lineage>
</organism>
<keyword evidence="2" id="KW-1185">Reference proteome</keyword>
<name>A0A7R8UW98_HERIL</name>
<dbReference type="PANTHER" id="PTHR47331:SF5">
    <property type="entry name" value="RIBONUCLEASE H"/>
    <property type="match status" value="1"/>
</dbReference>
<gene>
    <name evidence="1" type="ORF">HERILL_LOCUS10476</name>
</gene>
<dbReference type="InParanoid" id="A0A7R8UW98"/>
<reference evidence="1 2" key="1">
    <citation type="submission" date="2020-11" db="EMBL/GenBank/DDBJ databases">
        <authorList>
            <person name="Wallbank WR R."/>
            <person name="Pardo Diaz C."/>
            <person name="Kozak K."/>
            <person name="Martin S."/>
            <person name="Jiggins C."/>
            <person name="Moest M."/>
            <person name="Warren A I."/>
            <person name="Generalovic N T."/>
            <person name="Byers J.R.P. K."/>
            <person name="Montejo-Kovacevich G."/>
            <person name="Yen C E."/>
        </authorList>
    </citation>
    <scope>NUCLEOTIDE SEQUENCE [LARGE SCALE GENOMIC DNA]</scope>
</reference>
<dbReference type="InterPro" id="IPR043502">
    <property type="entry name" value="DNA/RNA_pol_sf"/>
</dbReference>
<dbReference type="OrthoDB" id="8045273at2759"/>
<evidence type="ECO:0000313" key="2">
    <source>
        <dbReference type="Proteomes" id="UP000594454"/>
    </source>
</evidence>
<dbReference type="PANTHER" id="PTHR47331">
    <property type="entry name" value="PHD-TYPE DOMAIN-CONTAINING PROTEIN"/>
    <property type="match status" value="1"/>
</dbReference>
<evidence type="ECO:0000313" key="1">
    <source>
        <dbReference type="EMBL" id="CAD7087794.1"/>
    </source>
</evidence>
<proteinExistence type="predicted"/>
<dbReference type="SUPFAM" id="SSF56672">
    <property type="entry name" value="DNA/RNA polymerases"/>
    <property type="match status" value="1"/>
</dbReference>
<dbReference type="Proteomes" id="UP000594454">
    <property type="component" value="Chromosome 4"/>
</dbReference>
<evidence type="ECO:0008006" key="3">
    <source>
        <dbReference type="Google" id="ProtNLM"/>
    </source>
</evidence>
<dbReference type="GO" id="GO:0071897">
    <property type="term" value="P:DNA biosynthetic process"/>
    <property type="evidence" value="ECO:0007669"/>
    <property type="project" value="UniProtKB-ARBA"/>
</dbReference>
<dbReference type="EMBL" id="LR899012">
    <property type="protein sequence ID" value="CAD7087794.1"/>
    <property type="molecule type" value="Genomic_DNA"/>
</dbReference>
<protein>
    <recommendedName>
        <fullName evidence="3">Reverse transcriptase domain-containing protein</fullName>
    </recommendedName>
</protein>